<dbReference type="Proteomes" id="UP001153334">
    <property type="component" value="Unassembled WGS sequence"/>
</dbReference>
<organism evidence="1 2">
    <name type="scientific">Nemania bipapillata</name>
    <dbReference type="NCBI Taxonomy" id="110536"/>
    <lineage>
        <taxon>Eukaryota</taxon>
        <taxon>Fungi</taxon>
        <taxon>Dikarya</taxon>
        <taxon>Ascomycota</taxon>
        <taxon>Pezizomycotina</taxon>
        <taxon>Sordariomycetes</taxon>
        <taxon>Xylariomycetidae</taxon>
        <taxon>Xylariales</taxon>
        <taxon>Xylariaceae</taxon>
        <taxon>Nemania</taxon>
    </lineage>
</organism>
<evidence type="ECO:0000313" key="2">
    <source>
        <dbReference type="Proteomes" id="UP001153334"/>
    </source>
</evidence>
<sequence length="152" mass="16202">MQFVYKALFVWALVIQASAASVALPRARSGAQVHAYTSINASISVNASANISIGANGGAVMPQWMGPGDICSGTGKDTFELGKEYHENDCPAINHFLPDGMCDWATKQSDQTKNHIPPGGRGSDPKHILSWPPALLDPPRPHAAGRGLVEWN</sequence>
<accession>A0ACC2J0C2</accession>
<reference evidence="1" key="1">
    <citation type="submission" date="2022-11" db="EMBL/GenBank/DDBJ databases">
        <title>Genome Sequence of Nemania bipapillata.</title>
        <authorList>
            <person name="Buettner E."/>
        </authorList>
    </citation>
    <scope>NUCLEOTIDE SEQUENCE</scope>
    <source>
        <strain evidence="1">CP14</strain>
    </source>
</reference>
<gene>
    <name evidence="1" type="ORF">ONZ43_g2495</name>
</gene>
<name>A0ACC2J0C2_9PEZI</name>
<proteinExistence type="predicted"/>
<protein>
    <submittedName>
        <fullName evidence="1">Uncharacterized protein</fullName>
    </submittedName>
</protein>
<keyword evidence="2" id="KW-1185">Reference proteome</keyword>
<comment type="caution">
    <text evidence="1">The sequence shown here is derived from an EMBL/GenBank/DDBJ whole genome shotgun (WGS) entry which is preliminary data.</text>
</comment>
<dbReference type="EMBL" id="JAPESX010000515">
    <property type="protein sequence ID" value="KAJ8120922.1"/>
    <property type="molecule type" value="Genomic_DNA"/>
</dbReference>
<evidence type="ECO:0000313" key="1">
    <source>
        <dbReference type="EMBL" id="KAJ8120922.1"/>
    </source>
</evidence>